<dbReference type="GO" id="GO:0005737">
    <property type="term" value="C:cytoplasm"/>
    <property type="evidence" value="ECO:0007669"/>
    <property type="project" value="TreeGrafter"/>
</dbReference>
<accession>A0A098LLG3</accession>
<evidence type="ECO:0000313" key="2">
    <source>
        <dbReference type="Proteomes" id="UP000030185"/>
    </source>
</evidence>
<evidence type="ECO:0000313" key="1">
    <source>
        <dbReference type="EMBL" id="GAL86973.1"/>
    </source>
</evidence>
<gene>
    <name evidence="1" type="ORF">MYP_4203</name>
</gene>
<comment type="caution">
    <text evidence="1">The sequence shown here is derived from an EMBL/GenBank/DDBJ whole genome shotgun (WGS) entry which is preliminary data.</text>
</comment>
<dbReference type="InterPro" id="IPR006357">
    <property type="entry name" value="HAD-SF_hydro_IIA"/>
</dbReference>
<protein>
    <submittedName>
        <fullName evidence="1">Haloacid dehalogenase</fullName>
    </submittedName>
</protein>
<proteinExistence type="predicted"/>
<dbReference type="STRING" id="153721.MYP_4203"/>
<dbReference type="GO" id="GO:0016791">
    <property type="term" value="F:phosphatase activity"/>
    <property type="evidence" value="ECO:0007669"/>
    <property type="project" value="TreeGrafter"/>
</dbReference>
<dbReference type="Pfam" id="PF13242">
    <property type="entry name" value="Hydrolase_like"/>
    <property type="match status" value="1"/>
</dbReference>
<name>A0A098LLG3_9BACT</name>
<dbReference type="InterPro" id="IPR006356">
    <property type="entry name" value="HAD-SF_hydro_IIA_hyp3"/>
</dbReference>
<organism evidence="1 2">
    <name type="scientific">Sporocytophaga myxococcoides</name>
    <dbReference type="NCBI Taxonomy" id="153721"/>
    <lineage>
        <taxon>Bacteria</taxon>
        <taxon>Pseudomonadati</taxon>
        <taxon>Bacteroidota</taxon>
        <taxon>Cytophagia</taxon>
        <taxon>Cytophagales</taxon>
        <taxon>Cytophagaceae</taxon>
        <taxon>Sporocytophaga</taxon>
    </lineage>
</organism>
<dbReference type="PANTHER" id="PTHR19288">
    <property type="entry name" value="4-NITROPHENYLPHOSPHATASE-RELATED"/>
    <property type="match status" value="1"/>
</dbReference>
<dbReference type="SUPFAM" id="SSF56784">
    <property type="entry name" value="HAD-like"/>
    <property type="match status" value="1"/>
</dbReference>
<dbReference type="AlphaFoldDB" id="A0A098LLG3"/>
<dbReference type="Pfam" id="PF13344">
    <property type="entry name" value="Hydrolase_6"/>
    <property type="match status" value="1"/>
</dbReference>
<dbReference type="SFLD" id="SFLDG01129">
    <property type="entry name" value="C1.5:_HAD__Beta-PGM__Phosphata"/>
    <property type="match status" value="1"/>
</dbReference>
<dbReference type="NCBIfam" id="TIGR01460">
    <property type="entry name" value="HAD-SF-IIA"/>
    <property type="match status" value="1"/>
</dbReference>
<dbReference type="PANTHER" id="PTHR19288:SF90">
    <property type="entry name" value="OS08G0542600 PROTEIN"/>
    <property type="match status" value="1"/>
</dbReference>
<dbReference type="eggNOG" id="COG0647">
    <property type="taxonomic scope" value="Bacteria"/>
</dbReference>
<dbReference type="EMBL" id="BBLT01000010">
    <property type="protein sequence ID" value="GAL86973.1"/>
    <property type="molecule type" value="Genomic_DNA"/>
</dbReference>
<dbReference type="Gene3D" id="3.40.50.1000">
    <property type="entry name" value="HAD superfamily/HAD-like"/>
    <property type="match status" value="2"/>
</dbReference>
<reference evidence="1 2" key="1">
    <citation type="submission" date="2014-09" db="EMBL/GenBank/DDBJ databases">
        <title>Sporocytophaga myxococcoides PG-01 genome sequencing.</title>
        <authorList>
            <person name="Liu L."/>
            <person name="Gao P.J."/>
            <person name="Chen G.J."/>
            <person name="Wang L.S."/>
        </authorList>
    </citation>
    <scope>NUCLEOTIDE SEQUENCE [LARGE SCALE GENOMIC DNA]</scope>
    <source>
        <strain evidence="1 2">PG-01</strain>
    </source>
</reference>
<dbReference type="Proteomes" id="UP000030185">
    <property type="component" value="Unassembled WGS sequence"/>
</dbReference>
<dbReference type="InterPro" id="IPR036412">
    <property type="entry name" value="HAD-like_sf"/>
</dbReference>
<dbReference type="NCBIfam" id="TIGR01459">
    <property type="entry name" value="HAD-SF-IIA-hyp4"/>
    <property type="match status" value="1"/>
</dbReference>
<keyword evidence="2" id="KW-1185">Reference proteome</keyword>
<dbReference type="InterPro" id="IPR023214">
    <property type="entry name" value="HAD_sf"/>
</dbReference>
<dbReference type="SFLD" id="SFLDS00003">
    <property type="entry name" value="Haloacid_Dehalogenase"/>
    <property type="match status" value="1"/>
</dbReference>
<sequence length="283" mass="31630">MLQLQDFKSIVTKYKVIFFDAFGVLKNYKGLIPGIEHTFNYLQEQNKDYFILTNDASRSPALLAESYHKLGLYAITPDRIISSGMLAKEYLDLKVNHGTVAYLGTEDSAHYIERSGLKTLPISQLELDNISEVNALVLLDDEGFDWNKDLNKVINLLRNRNIPVIVANTDTTYPVSQSQVAIAIGGVAELIENVVGKKFIRFGKPDSQLFNFAFEHACNNCIIDKNDILMVGDTLHTDIMGGNKFGFDTALILTGITQPHMAEQYIRSTGIIPTYICDSAVIR</sequence>